<feature type="compositionally biased region" description="Low complexity" evidence="1">
    <location>
        <begin position="385"/>
        <end position="400"/>
    </location>
</feature>
<keyword evidence="2" id="KW-0812">Transmembrane</keyword>
<reference evidence="4" key="1">
    <citation type="submission" date="2022-10" db="EMBL/GenBank/DDBJ databases">
        <title>The complete genomes of actinobacterial strains from the NBC collection.</title>
        <authorList>
            <person name="Joergensen T.S."/>
            <person name="Alvarez Arevalo M."/>
            <person name="Sterndorff E.B."/>
            <person name="Faurdal D."/>
            <person name="Vuksanovic O."/>
            <person name="Mourched A.-S."/>
            <person name="Charusanti P."/>
            <person name="Shaw S."/>
            <person name="Blin K."/>
            <person name="Weber T."/>
        </authorList>
    </citation>
    <scope>NUCLEOTIDE SEQUENCE</scope>
    <source>
        <strain evidence="4">NBC_00248</strain>
    </source>
</reference>
<feature type="region of interest" description="Disordered" evidence="1">
    <location>
        <begin position="225"/>
        <end position="277"/>
    </location>
</feature>
<feature type="compositionally biased region" description="Gly residues" evidence="1">
    <location>
        <begin position="401"/>
        <end position="411"/>
    </location>
</feature>
<dbReference type="PANTHER" id="PTHR30469">
    <property type="entry name" value="MULTIDRUG RESISTANCE PROTEIN MDTA"/>
    <property type="match status" value="1"/>
</dbReference>
<organism evidence="4 5">
    <name type="scientific">Streptomyces virginiae</name>
    <name type="common">Streptomyces cinnamonensis</name>
    <dbReference type="NCBI Taxonomy" id="1961"/>
    <lineage>
        <taxon>Bacteria</taxon>
        <taxon>Bacillati</taxon>
        <taxon>Actinomycetota</taxon>
        <taxon>Actinomycetes</taxon>
        <taxon>Kitasatosporales</taxon>
        <taxon>Streptomycetaceae</taxon>
        <taxon>Streptomyces</taxon>
    </lineage>
</organism>
<keyword evidence="5" id="KW-1185">Reference proteome</keyword>
<evidence type="ECO:0000256" key="2">
    <source>
        <dbReference type="SAM" id="Phobius"/>
    </source>
</evidence>
<keyword evidence="2" id="KW-1133">Transmembrane helix</keyword>
<feature type="region of interest" description="Disordered" evidence="1">
    <location>
        <begin position="383"/>
        <end position="411"/>
    </location>
</feature>
<dbReference type="Proteomes" id="UP001432039">
    <property type="component" value="Chromosome"/>
</dbReference>
<dbReference type="RefSeq" id="WP_328962117.1">
    <property type="nucleotide sequence ID" value="NZ_CP108090.1"/>
</dbReference>
<evidence type="ECO:0000256" key="1">
    <source>
        <dbReference type="SAM" id="MobiDB-lite"/>
    </source>
</evidence>
<dbReference type="InterPro" id="IPR002477">
    <property type="entry name" value="Peptidoglycan-bd-like"/>
</dbReference>
<dbReference type="InterPro" id="IPR036365">
    <property type="entry name" value="PGBD-like_sf"/>
</dbReference>
<protein>
    <submittedName>
        <fullName evidence="4">Peptidoglycan-binding protein</fullName>
    </submittedName>
</protein>
<feature type="region of interest" description="Disordered" evidence="1">
    <location>
        <begin position="1"/>
        <end position="23"/>
    </location>
</feature>
<feature type="compositionally biased region" description="Low complexity" evidence="1">
    <location>
        <begin position="249"/>
        <end position="268"/>
    </location>
</feature>
<feature type="domain" description="Peptidoglycan binding-like" evidence="3">
    <location>
        <begin position="156"/>
        <end position="191"/>
    </location>
</feature>
<evidence type="ECO:0000259" key="3">
    <source>
        <dbReference type="Pfam" id="PF01471"/>
    </source>
</evidence>
<gene>
    <name evidence="4" type="ORF">OG517_17260</name>
</gene>
<proteinExistence type="predicted"/>
<dbReference type="Gene3D" id="2.40.420.20">
    <property type="match status" value="1"/>
</dbReference>
<dbReference type="InterPro" id="IPR036366">
    <property type="entry name" value="PGBDSf"/>
</dbReference>
<accession>A0ABZ1TE72</accession>
<dbReference type="Pfam" id="PF01471">
    <property type="entry name" value="PG_binding_1"/>
    <property type="match status" value="1"/>
</dbReference>
<feature type="transmembrane region" description="Helical" evidence="2">
    <location>
        <begin position="30"/>
        <end position="52"/>
    </location>
</feature>
<keyword evidence="2" id="KW-0472">Membrane</keyword>
<dbReference type="EMBL" id="CP108090">
    <property type="protein sequence ID" value="WUQ13041.1"/>
    <property type="molecule type" value="Genomic_DNA"/>
</dbReference>
<name>A0ABZ1TE72_STRVG</name>
<evidence type="ECO:0000313" key="5">
    <source>
        <dbReference type="Proteomes" id="UP001432039"/>
    </source>
</evidence>
<sequence length="523" mass="51250">MSGAERVMEHTEAPATPEEDRGGLARGRRVVLAVVGGAALMAVGGLLATTLVKSPAQVAAETGPPAQGVLTADVERRVLAQTVVMRGTVVADQSVAVSPQGVRSGEGAGAALVTKLPLKAGDPVTAGRLIAEVSGRPVFTLHGAQPMYRDLKPGSTGDDVAQLQQALRELGHATGGDAKGVFGAGTKAALSAQYRAIGYAPLPAVADGGAALKAAREAVRSATWAVEDASGPTGAVGTPEETGSGRKGGATPAPGATASPGAGAVPGAVPGPGAGRELARARQALGEARAALAAAEAADGPMLPTAEAVFLSSLPARVSSVGARAGSPVSGPVLTLSGGELVVEAYLKDDKRQLLRAGMTVVISSEVSGTDVRGTVAAVATERSAAQPAGPGPQQDPGQSPKGGGNGGTGAAGGADLGYRLVVRADQPLPAGFAGQDVRLTIESAATDGEALVVPITAVSAGADGRTVVTAVSAEGTQRRVEVRTGTSGDGYVAVTPAQAGALGAGTEVVIGVAPRETRGKSK</sequence>
<dbReference type="Gene3D" id="1.10.101.10">
    <property type="entry name" value="PGBD-like superfamily/PGBD"/>
    <property type="match status" value="1"/>
</dbReference>
<evidence type="ECO:0000313" key="4">
    <source>
        <dbReference type="EMBL" id="WUQ13041.1"/>
    </source>
</evidence>
<dbReference type="SUPFAM" id="SSF47090">
    <property type="entry name" value="PGBD-like"/>
    <property type="match status" value="1"/>
</dbReference>